<keyword evidence="3" id="KW-1185">Reference proteome</keyword>
<feature type="domain" description="N-acetyltransferase" evidence="1">
    <location>
        <begin position="41"/>
        <end position="131"/>
    </location>
</feature>
<dbReference type="Gene3D" id="3.40.630.30">
    <property type="match status" value="1"/>
</dbReference>
<comment type="caution">
    <text evidence="2">The sequence shown here is derived from an EMBL/GenBank/DDBJ whole genome shotgun (WGS) entry which is preliminary data.</text>
</comment>
<dbReference type="EMBL" id="JBEWTB010000002">
    <property type="protein sequence ID" value="MET4759185.1"/>
    <property type="molecule type" value="Genomic_DNA"/>
</dbReference>
<proteinExistence type="predicted"/>
<name>A0ABV2SN56_9GAMM</name>
<dbReference type="SUPFAM" id="SSF55729">
    <property type="entry name" value="Acyl-CoA N-acyltransferases (Nat)"/>
    <property type="match status" value="1"/>
</dbReference>
<dbReference type="RefSeq" id="WP_354009199.1">
    <property type="nucleotide sequence ID" value="NZ_JBEWTA010000001.1"/>
</dbReference>
<sequence length="185" mass="21403">MAGFQFDFLPCSKLSVRHIKTGNKFILQREKSTSFNSLDYILYTETNHKIGSVHADYGDSPYCEENPLHQAVSEKWYTIDNIIVNTKYQHLSLGASLVYLIVKEVQINSGCFLYVPLPAQTALPFYLDCGFFPDPETVREMKKNQLNKLEDHVYQRRSYPVWRGAIPILNANLHPKFVRNLELDL</sequence>
<evidence type="ECO:0000313" key="3">
    <source>
        <dbReference type="Proteomes" id="UP001549366"/>
    </source>
</evidence>
<dbReference type="InterPro" id="IPR000182">
    <property type="entry name" value="GNAT_dom"/>
</dbReference>
<accession>A0ABV2SN56</accession>
<protein>
    <recommendedName>
        <fullName evidence="1">N-acetyltransferase domain-containing protein</fullName>
    </recommendedName>
</protein>
<evidence type="ECO:0000259" key="1">
    <source>
        <dbReference type="Pfam" id="PF00583"/>
    </source>
</evidence>
<evidence type="ECO:0000313" key="2">
    <source>
        <dbReference type="EMBL" id="MET4759185.1"/>
    </source>
</evidence>
<reference evidence="2 3" key="1">
    <citation type="submission" date="2024-06" db="EMBL/GenBank/DDBJ databases">
        <title>Genomic Encyclopedia of Type Strains, Phase V (KMG-V): Genome sequencing to study the core and pangenomes of soil and plant-associated prokaryotes.</title>
        <authorList>
            <person name="Whitman W."/>
        </authorList>
    </citation>
    <scope>NUCLEOTIDE SEQUENCE [LARGE SCALE GENOMIC DNA]</scope>
    <source>
        <strain evidence="2 3">NE40</strain>
    </source>
</reference>
<dbReference type="Pfam" id="PF00583">
    <property type="entry name" value="Acetyltransf_1"/>
    <property type="match status" value="1"/>
</dbReference>
<dbReference type="Proteomes" id="UP001549366">
    <property type="component" value="Unassembled WGS sequence"/>
</dbReference>
<organism evidence="2 3">
    <name type="scientific">Endozoicomonas lisbonensis</name>
    <dbReference type="NCBI Taxonomy" id="3120522"/>
    <lineage>
        <taxon>Bacteria</taxon>
        <taxon>Pseudomonadati</taxon>
        <taxon>Pseudomonadota</taxon>
        <taxon>Gammaproteobacteria</taxon>
        <taxon>Oceanospirillales</taxon>
        <taxon>Endozoicomonadaceae</taxon>
        <taxon>Endozoicomonas</taxon>
    </lineage>
</organism>
<dbReference type="InterPro" id="IPR016181">
    <property type="entry name" value="Acyl_CoA_acyltransferase"/>
</dbReference>
<gene>
    <name evidence="2" type="ORF">V5J35_004377</name>
</gene>